<keyword evidence="3" id="KW-1185">Reference proteome</keyword>
<dbReference type="Gene3D" id="3.40.630.30">
    <property type="match status" value="1"/>
</dbReference>
<protein>
    <recommendedName>
        <fullName evidence="1">N-acetyltransferase domain-containing protein</fullName>
    </recommendedName>
</protein>
<dbReference type="Pfam" id="PF08445">
    <property type="entry name" value="FR47"/>
    <property type="match status" value="1"/>
</dbReference>
<name>A0A2K2FRN7_9CLOT</name>
<dbReference type="GO" id="GO:0016747">
    <property type="term" value="F:acyltransferase activity, transferring groups other than amino-acyl groups"/>
    <property type="evidence" value="ECO:0007669"/>
    <property type="project" value="InterPro"/>
</dbReference>
<evidence type="ECO:0000313" key="2">
    <source>
        <dbReference type="EMBL" id="PNU01436.1"/>
    </source>
</evidence>
<dbReference type="SUPFAM" id="SSF55729">
    <property type="entry name" value="Acyl-CoA N-acyltransferases (Nat)"/>
    <property type="match status" value="1"/>
</dbReference>
<comment type="caution">
    <text evidence="2">The sequence shown here is derived from an EMBL/GenBank/DDBJ whole genome shotgun (WGS) entry which is preliminary data.</text>
</comment>
<proteinExistence type="predicted"/>
<dbReference type="PROSITE" id="PS51186">
    <property type="entry name" value="GNAT"/>
    <property type="match status" value="1"/>
</dbReference>
<dbReference type="AlphaFoldDB" id="A0A2K2FRN7"/>
<dbReference type="Proteomes" id="UP000236151">
    <property type="component" value="Unassembled WGS sequence"/>
</dbReference>
<feature type="domain" description="N-acetyltransferase" evidence="1">
    <location>
        <begin position="141"/>
        <end position="281"/>
    </location>
</feature>
<dbReference type="InterPro" id="IPR013653">
    <property type="entry name" value="GCN5-like_dom"/>
</dbReference>
<organism evidence="2 3">
    <name type="scientific">Clostridium thermosuccinogenes</name>
    <dbReference type="NCBI Taxonomy" id="84032"/>
    <lineage>
        <taxon>Bacteria</taxon>
        <taxon>Bacillati</taxon>
        <taxon>Bacillota</taxon>
        <taxon>Clostridia</taxon>
        <taxon>Eubacteriales</taxon>
        <taxon>Clostridiaceae</taxon>
        <taxon>Clostridium</taxon>
    </lineage>
</organism>
<evidence type="ECO:0000259" key="1">
    <source>
        <dbReference type="PROSITE" id="PS51186"/>
    </source>
</evidence>
<dbReference type="RefSeq" id="WP_103079664.1">
    <property type="nucleotide sequence ID" value="NZ_CP021850.1"/>
</dbReference>
<dbReference type="InterPro" id="IPR016181">
    <property type="entry name" value="Acyl_CoA_acyltransferase"/>
</dbReference>
<dbReference type="InterPro" id="IPR000182">
    <property type="entry name" value="GNAT_dom"/>
</dbReference>
<evidence type="ECO:0000313" key="3">
    <source>
        <dbReference type="Proteomes" id="UP000236151"/>
    </source>
</evidence>
<sequence>MKITDITDDSDHDNILLELIERDTHLYNASNYATLYKLALEGQTGNHGIIKAFVYGNSLRFKLIFENAPENTEFQALAKMINQICEANKKNRIMLWYSQIHGNVQCDELFKLLPIAGEPYYFSEYIMPRNAINKELDLKGLSSKLYSVEMLDDCIDILESAFTPFLDAPGSFAREKDWINKSLQSRDKARCEVFFNGDKAVGLYSHNDGSIEYVAVKKEYQNRGFGNVMLLKAFHSILHDSENPPSLCSGDKNKRAQRFYERAGMKKICSSVRAEISPGNT</sequence>
<dbReference type="EMBL" id="NIOJ01000001">
    <property type="protein sequence ID" value="PNU01436.1"/>
    <property type="molecule type" value="Genomic_DNA"/>
</dbReference>
<reference evidence="2 3" key="1">
    <citation type="submission" date="2017-06" db="EMBL/GenBank/DDBJ databases">
        <title>Investigating the central metabolism of Clostridium thermosuccinogenes.</title>
        <authorList>
            <person name="Koendjbiharie J.G."/>
            <person name="van Kranenburg R."/>
        </authorList>
    </citation>
    <scope>NUCLEOTIDE SEQUENCE [LARGE SCALE GENOMIC DNA]</scope>
    <source>
        <strain evidence="2 3">DSM 5806</strain>
    </source>
</reference>
<gene>
    <name evidence="2" type="ORF">CDQ84_00020</name>
</gene>
<accession>A0A2K2FRN7</accession>
<dbReference type="OrthoDB" id="95438at2"/>
<dbReference type="KEGG" id="cthd:CDO33_16010"/>